<organism evidence="1 2">
    <name type="scientific">Raoultella planticola</name>
    <name type="common">Klebsiella planticola</name>
    <dbReference type="NCBI Taxonomy" id="575"/>
    <lineage>
        <taxon>Bacteria</taxon>
        <taxon>Pseudomonadati</taxon>
        <taxon>Pseudomonadota</taxon>
        <taxon>Gammaproteobacteria</taxon>
        <taxon>Enterobacterales</taxon>
        <taxon>Enterobacteriaceae</taxon>
        <taxon>Klebsiella/Raoultella group</taxon>
        <taxon>Raoultella</taxon>
    </lineage>
</organism>
<protein>
    <submittedName>
        <fullName evidence="1">Uncharacterized protein</fullName>
    </submittedName>
</protein>
<dbReference type="EMBL" id="CAADJE010000021">
    <property type="protein sequence ID" value="VFS63268.1"/>
    <property type="molecule type" value="Genomic_DNA"/>
</dbReference>
<evidence type="ECO:0000313" key="2">
    <source>
        <dbReference type="Proteomes" id="UP000345637"/>
    </source>
</evidence>
<evidence type="ECO:0000313" key="1">
    <source>
        <dbReference type="EMBL" id="VFS63268.1"/>
    </source>
</evidence>
<sequence length="37" mass="4153">MEASTGKKAIQLIDELNQIDMMLVDINISAPQWQSGY</sequence>
<name>A0A485AVK9_RAOPL</name>
<dbReference type="AlphaFoldDB" id="A0A485AVK9"/>
<dbReference type="Proteomes" id="UP000345637">
    <property type="component" value="Unassembled WGS sequence"/>
</dbReference>
<accession>A0A485AVK9</accession>
<gene>
    <name evidence="1" type="ORF">NCTC12998_02205</name>
</gene>
<proteinExistence type="predicted"/>
<reference evidence="1 2" key="1">
    <citation type="submission" date="2019-03" db="EMBL/GenBank/DDBJ databases">
        <authorList>
            <consortium name="Pathogen Informatics"/>
        </authorList>
    </citation>
    <scope>NUCLEOTIDE SEQUENCE [LARGE SCALE GENOMIC DNA]</scope>
    <source>
        <strain evidence="1 2">NCTC12998</strain>
    </source>
</reference>